<dbReference type="InterPro" id="IPR009057">
    <property type="entry name" value="Homeodomain-like_sf"/>
</dbReference>
<keyword evidence="4" id="KW-0804">Transcription</keyword>
<dbReference type="GO" id="GO:0000976">
    <property type="term" value="F:transcription cis-regulatory region binding"/>
    <property type="evidence" value="ECO:0007669"/>
    <property type="project" value="TreeGrafter"/>
</dbReference>
<accession>D5P5Q8</accession>
<dbReference type="GO" id="GO:0045892">
    <property type="term" value="P:negative regulation of DNA-templated transcription"/>
    <property type="evidence" value="ECO:0007669"/>
    <property type="project" value="InterPro"/>
</dbReference>
<dbReference type="InterPro" id="IPR004111">
    <property type="entry name" value="Repressor_TetR_C"/>
</dbReference>
<dbReference type="InterPro" id="IPR036271">
    <property type="entry name" value="Tet_transcr_reg_TetR-rel_C_sf"/>
</dbReference>
<reference evidence="7 8" key="1">
    <citation type="submission" date="2010-04" db="EMBL/GenBank/DDBJ databases">
        <authorList>
            <person name="Muzny D."/>
            <person name="Qin X."/>
            <person name="Deng J."/>
            <person name="Jiang H."/>
            <person name="Liu Y."/>
            <person name="Qu J."/>
            <person name="Song X.-Z."/>
            <person name="Zhang L."/>
            <person name="Thornton R."/>
            <person name="Coyle M."/>
            <person name="Francisco L."/>
            <person name="Jackson L."/>
            <person name="Javaid M."/>
            <person name="Korchina V."/>
            <person name="Kovar C."/>
            <person name="Mata R."/>
            <person name="Mathew T."/>
            <person name="Ngo R."/>
            <person name="Nguyen L."/>
            <person name="Nguyen N."/>
            <person name="Okwuonu G."/>
            <person name="Ongeri F."/>
            <person name="Pham C."/>
            <person name="Simmons D."/>
            <person name="Wilczek-Boney K."/>
            <person name="Hale W."/>
            <person name="Jakkamsetti A."/>
            <person name="Pham P."/>
            <person name="Ruth R."/>
            <person name="San Lucas F."/>
            <person name="Warren J."/>
            <person name="Zhang J."/>
            <person name="Zhao Z."/>
            <person name="Zhou C."/>
            <person name="Zhu D."/>
            <person name="Lee S."/>
            <person name="Bess C."/>
            <person name="Blankenburg K."/>
            <person name="Forbes L."/>
            <person name="Fu Q."/>
            <person name="Gubbala S."/>
            <person name="Hirani K."/>
            <person name="Jayaseelan J.C."/>
            <person name="Lara F."/>
            <person name="Munidasa M."/>
            <person name="Palculict T."/>
            <person name="Patil S."/>
            <person name="Pu L.-L."/>
            <person name="Saada N."/>
            <person name="Tang L."/>
            <person name="Weissenberger G."/>
            <person name="Zhu Y."/>
            <person name="Hemphill L."/>
            <person name="Shang Y."/>
            <person name="Youmans B."/>
            <person name="Ayvaz T."/>
            <person name="Ross M."/>
            <person name="Santibanez J."/>
            <person name="Aqrawi P."/>
            <person name="Gross S."/>
            <person name="Joshi V."/>
            <person name="Fowler G."/>
            <person name="Nazareth L."/>
            <person name="Reid J."/>
            <person name="Worley K."/>
            <person name="Petrosino J."/>
            <person name="Highlander S."/>
            <person name="Gibbs R."/>
        </authorList>
    </citation>
    <scope>NUCLEOTIDE SEQUENCE [LARGE SCALE GENOMIC DNA]</scope>
    <source>
        <strain evidence="7 8">ATCC BAA-614</strain>
    </source>
</reference>
<dbReference type="InterPro" id="IPR003012">
    <property type="entry name" value="Tet_transcr_reg_TetR"/>
</dbReference>
<name>D5P5Q8_9MYCO</name>
<dbReference type="Gene3D" id="1.10.357.10">
    <property type="entry name" value="Tetracycline Repressor, domain 2"/>
    <property type="match status" value="1"/>
</dbReference>
<dbReference type="PANTHER" id="PTHR30055:SF151">
    <property type="entry name" value="TRANSCRIPTIONAL REGULATORY PROTEIN"/>
    <property type="match status" value="1"/>
</dbReference>
<feature type="domain" description="HTH tetR-type" evidence="6">
    <location>
        <begin position="33"/>
        <end position="93"/>
    </location>
</feature>
<proteinExistence type="predicted"/>
<keyword evidence="1" id="KW-0678">Repressor</keyword>
<dbReference type="InterPro" id="IPR050109">
    <property type="entry name" value="HTH-type_TetR-like_transc_reg"/>
</dbReference>
<feature type="DNA-binding region" description="H-T-H motif" evidence="5">
    <location>
        <begin position="56"/>
        <end position="75"/>
    </location>
</feature>
<evidence type="ECO:0000313" key="8">
    <source>
        <dbReference type="Proteomes" id="UP000003653"/>
    </source>
</evidence>
<evidence type="ECO:0000256" key="2">
    <source>
        <dbReference type="ARBA" id="ARBA00023015"/>
    </source>
</evidence>
<evidence type="ECO:0000256" key="5">
    <source>
        <dbReference type="PROSITE-ProRule" id="PRU00335"/>
    </source>
</evidence>
<evidence type="ECO:0000259" key="6">
    <source>
        <dbReference type="PROSITE" id="PS50977"/>
    </source>
</evidence>
<dbReference type="InterPro" id="IPR001647">
    <property type="entry name" value="HTH_TetR"/>
</dbReference>
<dbReference type="EMBL" id="ADNV01000109">
    <property type="protein sequence ID" value="EFG78587.1"/>
    <property type="molecule type" value="Genomic_DNA"/>
</dbReference>
<evidence type="ECO:0000256" key="3">
    <source>
        <dbReference type="ARBA" id="ARBA00023125"/>
    </source>
</evidence>
<dbReference type="PRINTS" id="PR00400">
    <property type="entry name" value="TETREPRESSOR"/>
</dbReference>
<dbReference type="PANTHER" id="PTHR30055">
    <property type="entry name" value="HTH-TYPE TRANSCRIPTIONAL REGULATOR RUTR"/>
    <property type="match status" value="1"/>
</dbReference>
<evidence type="ECO:0000256" key="4">
    <source>
        <dbReference type="ARBA" id="ARBA00023163"/>
    </source>
</evidence>
<gene>
    <name evidence="7" type="ORF">HMPREF0591_1502</name>
</gene>
<dbReference type="Pfam" id="PF02909">
    <property type="entry name" value="TetR_C_1"/>
    <property type="match status" value="1"/>
</dbReference>
<dbReference type="HOGENOM" id="CLU_069543_3_1_11"/>
<protein>
    <submittedName>
        <fullName evidence="7">Transcriptional regulator, TetR family</fullName>
    </submittedName>
</protein>
<dbReference type="PROSITE" id="PS50977">
    <property type="entry name" value="HTH_TETR_2"/>
    <property type="match status" value="1"/>
</dbReference>
<dbReference type="SUPFAM" id="SSF48498">
    <property type="entry name" value="Tetracyclin repressor-like, C-terminal domain"/>
    <property type="match status" value="1"/>
</dbReference>
<dbReference type="Proteomes" id="UP000003653">
    <property type="component" value="Unassembled WGS sequence"/>
</dbReference>
<sequence length="235" mass="25274">MMYGIPVSDRTVYGVGVSRESTTLPAKRGPRPRLTRDEVLAAALRVIDSAPPSAFTMRRVADDLGVGVMTLYGYVRSKEEILEGLVAQLMSDPLPTAGTAPTWDECLRAEARHLHGVGRRHPNLVILVLGQHSATPGLFRLRERMLTALLDAGFTEVTALHTLGVLCNYALGFAGAQAAAAPIDLPERIRELPETEFPSLSGLAMDYAIHLDDEAFTFGLELLIAGLQAELATGG</sequence>
<dbReference type="GO" id="GO:0003700">
    <property type="term" value="F:DNA-binding transcription factor activity"/>
    <property type="evidence" value="ECO:0007669"/>
    <property type="project" value="TreeGrafter"/>
</dbReference>
<organism evidence="7 8">
    <name type="scientific">Mycobacterium parascrofulaceum ATCC BAA-614</name>
    <dbReference type="NCBI Taxonomy" id="525368"/>
    <lineage>
        <taxon>Bacteria</taxon>
        <taxon>Bacillati</taxon>
        <taxon>Actinomycetota</taxon>
        <taxon>Actinomycetes</taxon>
        <taxon>Mycobacteriales</taxon>
        <taxon>Mycobacteriaceae</taxon>
        <taxon>Mycobacterium</taxon>
        <taxon>Mycobacterium simiae complex</taxon>
    </lineage>
</organism>
<dbReference type="eggNOG" id="COG1309">
    <property type="taxonomic scope" value="Bacteria"/>
</dbReference>
<evidence type="ECO:0000256" key="1">
    <source>
        <dbReference type="ARBA" id="ARBA00022491"/>
    </source>
</evidence>
<keyword evidence="2" id="KW-0805">Transcription regulation</keyword>
<dbReference type="AlphaFoldDB" id="D5P5Q8"/>
<dbReference type="SUPFAM" id="SSF46689">
    <property type="entry name" value="Homeodomain-like"/>
    <property type="match status" value="1"/>
</dbReference>
<comment type="caution">
    <text evidence="7">The sequence shown here is derived from an EMBL/GenBank/DDBJ whole genome shotgun (WGS) entry which is preliminary data.</text>
</comment>
<dbReference type="GO" id="GO:0046677">
    <property type="term" value="P:response to antibiotic"/>
    <property type="evidence" value="ECO:0007669"/>
    <property type="project" value="InterPro"/>
</dbReference>
<dbReference type="Pfam" id="PF00440">
    <property type="entry name" value="TetR_N"/>
    <property type="match status" value="1"/>
</dbReference>
<keyword evidence="3 5" id="KW-0238">DNA-binding</keyword>
<evidence type="ECO:0000313" key="7">
    <source>
        <dbReference type="EMBL" id="EFG78587.1"/>
    </source>
</evidence>
<keyword evidence="8" id="KW-1185">Reference proteome</keyword>